<reference evidence="3 4" key="1">
    <citation type="submission" date="2018-10" db="EMBL/GenBank/DDBJ databases">
        <title>Genome Sequence of Cohnella sp.</title>
        <authorList>
            <person name="Srinivasan S."/>
            <person name="Kim M.K."/>
        </authorList>
    </citation>
    <scope>NUCLEOTIDE SEQUENCE [LARGE SCALE GENOMIC DNA]</scope>
    <source>
        <strain evidence="3 4">18JY8-7</strain>
    </source>
</reference>
<dbReference type="PANTHER" id="PTHR31956:SF1">
    <property type="entry name" value="NON-SPECIFIC PHOSPHOLIPASE C1"/>
    <property type="match status" value="1"/>
</dbReference>
<name>A0A3G3JVF1_9BACL</name>
<feature type="chain" id="PRO_5018058768" evidence="2">
    <location>
        <begin position="23"/>
        <end position="297"/>
    </location>
</feature>
<evidence type="ECO:0000256" key="1">
    <source>
        <dbReference type="ARBA" id="ARBA00022801"/>
    </source>
</evidence>
<dbReference type="RefSeq" id="WP_123040280.1">
    <property type="nucleotide sequence ID" value="NZ_CP033433.1"/>
</dbReference>
<dbReference type="InterPro" id="IPR007312">
    <property type="entry name" value="Phosphoesterase"/>
</dbReference>
<sequence length="297" mass="32958">MNSAKRLSITLFLAALLLPACAAQNGQASAPSLHSPAVPVHTAATNKPKVNKIVVVIEENHSYKQIFNNPNAPYMNQLMKAGANLTNHYAIEHPSQPNYYDLFSGSNQGIKDDKRPKTKFSTANLASELIKKGYSFGGYSESLPKTGFDGSFDSKFKYARKHNPWTNFTNVPSSANMPFSAFPKDFSKLPDVSFVVPNLDHDIHDGTVKQADDWLKQNLSAYVEWARKNNSLFIVTWDEDDFSSKNKIPTFLVGPMIKPGSYALKSNHFSLLRTIENLYGLPPLGASKSAEPLQVFR</sequence>
<dbReference type="EMBL" id="CP033433">
    <property type="protein sequence ID" value="AYQ72220.1"/>
    <property type="molecule type" value="Genomic_DNA"/>
</dbReference>
<proteinExistence type="predicted"/>
<feature type="signal peptide" evidence="2">
    <location>
        <begin position="1"/>
        <end position="22"/>
    </location>
</feature>
<dbReference type="AlphaFoldDB" id="A0A3G3JVF1"/>
<accession>A0A3G3JVF1</accession>
<organism evidence="3 4">
    <name type="scientific">Cohnella candidum</name>
    <dbReference type="NCBI Taxonomy" id="2674991"/>
    <lineage>
        <taxon>Bacteria</taxon>
        <taxon>Bacillati</taxon>
        <taxon>Bacillota</taxon>
        <taxon>Bacilli</taxon>
        <taxon>Bacillales</taxon>
        <taxon>Paenibacillaceae</taxon>
        <taxon>Cohnella</taxon>
    </lineage>
</organism>
<dbReference type="PANTHER" id="PTHR31956">
    <property type="entry name" value="NON-SPECIFIC PHOSPHOLIPASE C4-RELATED"/>
    <property type="match status" value="1"/>
</dbReference>
<dbReference type="InterPro" id="IPR017850">
    <property type="entry name" value="Alkaline_phosphatase_core_sf"/>
</dbReference>
<gene>
    <name evidence="3" type="ORF">EAV92_06330</name>
</gene>
<evidence type="ECO:0000313" key="4">
    <source>
        <dbReference type="Proteomes" id="UP000269097"/>
    </source>
</evidence>
<dbReference type="Pfam" id="PF04185">
    <property type="entry name" value="Phosphoesterase"/>
    <property type="match status" value="1"/>
</dbReference>
<dbReference type="SUPFAM" id="SSF53649">
    <property type="entry name" value="Alkaline phosphatase-like"/>
    <property type="match status" value="1"/>
</dbReference>
<keyword evidence="1" id="KW-0378">Hydrolase</keyword>
<dbReference type="KEGG" id="coh:EAV92_06330"/>
<dbReference type="Gene3D" id="3.40.720.10">
    <property type="entry name" value="Alkaline Phosphatase, subunit A"/>
    <property type="match status" value="1"/>
</dbReference>
<dbReference type="Proteomes" id="UP000269097">
    <property type="component" value="Chromosome"/>
</dbReference>
<keyword evidence="4" id="KW-1185">Reference proteome</keyword>
<dbReference type="GO" id="GO:0042578">
    <property type="term" value="F:phosphoric ester hydrolase activity"/>
    <property type="evidence" value="ECO:0007669"/>
    <property type="project" value="UniProtKB-ARBA"/>
</dbReference>
<evidence type="ECO:0000256" key="2">
    <source>
        <dbReference type="SAM" id="SignalP"/>
    </source>
</evidence>
<protein>
    <submittedName>
        <fullName evidence="3">Acid phosphatase</fullName>
    </submittedName>
</protein>
<keyword evidence="2" id="KW-0732">Signal</keyword>
<evidence type="ECO:0000313" key="3">
    <source>
        <dbReference type="EMBL" id="AYQ72220.1"/>
    </source>
</evidence>